<dbReference type="Gene3D" id="3.40.50.1110">
    <property type="entry name" value="SGNH hydrolase"/>
    <property type="match status" value="1"/>
</dbReference>
<gene>
    <name evidence="1" type="ORF">CR201_G0022554</name>
</gene>
<feature type="non-terminal residue" evidence="1">
    <location>
        <position position="1"/>
    </location>
</feature>
<dbReference type="AlphaFoldDB" id="A0A2J8V410"/>
<comment type="caution">
    <text evidence="1">The sequence shown here is derived from an EMBL/GenBank/DDBJ whole genome shotgun (WGS) entry which is preliminary data.</text>
</comment>
<sequence>EAAGCGSALLWPRLLLFGDSITQFSFQRGGWGASLADKLVRLQYQMGQNYPSKINQERKQFGHPSSSYNFLWGQ</sequence>
<name>A0A2J8V410_PONAB</name>
<accession>A0A2J8V410</accession>
<protein>
    <submittedName>
        <fullName evidence="1">IAH1 isoform 8</fullName>
    </submittedName>
</protein>
<organism evidence="1">
    <name type="scientific">Pongo abelii</name>
    <name type="common">Sumatran orangutan</name>
    <name type="synonym">Pongo pygmaeus abelii</name>
    <dbReference type="NCBI Taxonomy" id="9601"/>
    <lineage>
        <taxon>Eukaryota</taxon>
        <taxon>Metazoa</taxon>
        <taxon>Chordata</taxon>
        <taxon>Craniata</taxon>
        <taxon>Vertebrata</taxon>
        <taxon>Euteleostomi</taxon>
        <taxon>Mammalia</taxon>
        <taxon>Eutheria</taxon>
        <taxon>Euarchontoglires</taxon>
        <taxon>Primates</taxon>
        <taxon>Haplorrhini</taxon>
        <taxon>Catarrhini</taxon>
        <taxon>Hominidae</taxon>
        <taxon>Pongo</taxon>
    </lineage>
</organism>
<reference evidence="1" key="1">
    <citation type="submission" date="2017-12" db="EMBL/GenBank/DDBJ databases">
        <title>High-resolution comparative analysis of great ape genomes.</title>
        <authorList>
            <person name="Pollen A."/>
            <person name="Hastie A."/>
            <person name="Hormozdiari F."/>
            <person name="Dougherty M."/>
            <person name="Liu R."/>
            <person name="Chaisson M."/>
            <person name="Hoppe E."/>
            <person name="Hill C."/>
            <person name="Pang A."/>
            <person name="Hillier L."/>
            <person name="Baker C."/>
            <person name="Armstrong J."/>
            <person name="Shendure J."/>
            <person name="Paten B."/>
            <person name="Wilson R."/>
            <person name="Chao H."/>
            <person name="Schneider V."/>
            <person name="Ventura M."/>
            <person name="Kronenberg Z."/>
            <person name="Murali S."/>
            <person name="Gordon D."/>
            <person name="Cantsilieris S."/>
            <person name="Munson K."/>
            <person name="Nelson B."/>
            <person name="Raja A."/>
            <person name="Underwood J."/>
            <person name="Diekhans M."/>
            <person name="Fiddes I."/>
            <person name="Haussler D."/>
            <person name="Eichler E."/>
        </authorList>
    </citation>
    <scope>NUCLEOTIDE SEQUENCE [LARGE SCALE GENOMIC DNA]</scope>
    <source>
        <strain evidence="1">Susie</strain>
    </source>
</reference>
<dbReference type="InterPro" id="IPR036514">
    <property type="entry name" value="SGNH_hydro_sf"/>
</dbReference>
<evidence type="ECO:0000313" key="1">
    <source>
        <dbReference type="EMBL" id="PNJ52231.1"/>
    </source>
</evidence>
<dbReference type="EMBL" id="NDHI03003434">
    <property type="protein sequence ID" value="PNJ52231.1"/>
    <property type="molecule type" value="Genomic_DNA"/>
</dbReference>
<proteinExistence type="predicted"/>